<feature type="transmembrane region" description="Helical" evidence="6">
    <location>
        <begin position="208"/>
        <end position="227"/>
    </location>
</feature>
<dbReference type="PANTHER" id="PTHR30250:SF11">
    <property type="entry name" value="O-ANTIGEN TRANSPORTER-RELATED"/>
    <property type="match status" value="1"/>
</dbReference>
<feature type="transmembrane region" description="Helical" evidence="6">
    <location>
        <begin position="41"/>
        <end position="62"/>
    </location>
</feature>
<dbReference type="InterPro" id="IPR002797">
    <property type="entry name" value="Polysacc_synth"/>
</dbReference>
<gene>
    <name evidence="7" type="ORF">C5O77_09430</name>
</gene>
<comment type="caution">
    <text evidence="7">The sequence shown here is derived from an EMBL/GenBank/DDBJ whole genome shotgun (WGS) entry which is preliminary data.</text>
</comment>
<feature type="transmembrane region" description="Helical" evidence="6">
    <location>
        <begin position="288"/>
        <end position="308"/>
    </location>
</feature>
<dbReference type="InterPro" id="IPR050833">
    <property type="entry name" value="Poly_Biosynth_Transport"/>
</dbReference>
<dbReference type="CDD" id="cd13128">
    <property type="entry name" value="MATE_Wzx_like"/>
    <property type="match status" value="1"/>
</dbReference>
<keyword evidence="3 6" id="KW-0812">Transmembrane</keyword>
<evidence type="ECO:0000256" key="5">
    <source>
        <dbReference type="ARBA" id="ARBA00023136"/>
    </source>
</evidence>
<dbReference type="Proteomes" id="UP000276940">
    <property type="component" value="Unassembled WGS sequence"/>
</dbReference>
<protein>
    <submittedName>
        <fullName evidence="7">Flippase</fullName>
    </submittedName>
</protein>
<feature type="transmembrane region" description="Helical" evidence="6">
    <location>
        <begin position="445"/>
        <end position="470"/>
    </location>
</feature>
<sequence>MKVIKNYLYNVVYQILLLLVPLITVPYISRVLGPELVGINSYTNSWMTFFMLVGQMGIALYGNREVAYHRENPIERSKIFWGIELLQVITITCALIAYLGAVLLFSTTFKEYFLLQSFWIIAAGVDVSWYFMGVENFQRIVFRNVLVKLASVALIFLVVKGNNDLGKYIALLGLSNLVGNLTLWPYLKDEIKWVPISTWHPFRHFYPALLLFVPTITTQVYLVVNRLMLGRMSTQSQLGQFQYTDQIIKVILAVVTASGQVMLPHIANKFSKGDVKGIRDSLYNSFDFITAIAIPMMFGIMAIAKQFAPWFLGKQFNDAGILMMIEAPVILFIGWSNVTGTQYLMPINRTKEYTVSVTVGAVINVIANLFLIALWGARGATLATDISEFAVAAVQLVYIRQTISRRKLFGQMWKYLLSGGIMFIIIYRLAMIMNMTIPNLAIEVIIGAVIYIIGIFILRAPVINQAIVLINSRKAKRE</sequence>
<evidence type="ECO:0000256" key="3">
    <source>
        <dbReference type="ARBA" id="ARBA00022692"/>
    </source>
</evidence>
<feature type="transmembrane region" description="Helical" evidence="6">
    <location>
        <begin position="7"/>
        <end position="29"/>
    </location>
</feature>
<dbReference type="EMBL" id="PTLS01000048">
    <property type="protein sequence ID" value="RMX24505.1"/>
    <property type="molecule type" value="Genomic_DNA"/>
</dbReference>
<evidence type="ECO:0000256" key="1">
    <source>
        <dbReference type="ARBA" id="ARBA00004651"/>
    </source>
</evidence>
<reference evidence="7 8" key="1">
    <citation type="journal article" date="2018" name="J Appl Environ Microbiol">
        <title>The gut symbionts Lactobacillus reuteri R2lc and 2010 encode a polyketide synthase cluster that activates the mammalian aryl-hydrocarbon receptor.</title>
        <authorList>
            <person name="Ozcam M."/>
            <person name="Roos S."/>
            <person name="Van Pijkeren J.P."/>
        </authorList>
    </citation>
    <scope>NUCLEOTIDE SEQUENCE [LARGE SCALE GENOMIC DNA]</scope>
    <source>
        <strain evidence="7 8">R2lc</strain>
    </source>
</reference>
<feature type="transmembrane region" description="Helical" evidence="6">
    <location>
        <begin position="412"/>
        <end position="433"/>
    </location>
</feature>
<dbReference type="PANTHER" id="PTHR30250">
    <property type="entry name" value="PST FAMILY PREDICTED COLANIC ACID TRANSPORTER"/>
    <property type="match status" value="1"/>
</dbReference>
<dbReference type="Pfam" id="PF01943">
    <property type="entry name" value="Polysacc_synt"/>
    <property type="match status" value="1"/>
</dbReference>
<evidence type="ECO:0000256" key="2">
    <source>
        <dbReference type="ARBA" id="ARBA00022475"/>
    </source>
</evidence>
<dbReference type="AlphaFoldDB" id="A0A3M6SAT6"/>
<accession>A0A3M6SAT6</accession>
<keyword evidence="5 6" id="KW-0472">Membrane</keyword>
<organism evidence="7 8">
    <name type="scientific">Limosilactobacillus reuteri</name>
    <name type="common">Lactobacillus reuteri</name>
    <dbReference type="NCBI Taxonomy" id="1598"/>
    <lineage>
        <taxon>Bacteria</taxon>
        <taxon>Bacillati</taxon>
        <taxon>Bacillota</taxon>
        <taxon>Bacilli</taxon>
        <taxon>Lactobacillales</taxon>
        <taxon>Lactobacillaceae</taxon>
        <taxon>Limosilactobacillus</taxon>
    </lineage>
</organism>
<keyword evidence="2" id="KW-1003">Cell membrane</keyword>
<feature type="transmembrane region" description="Helical" evidence="6">
    <location>
        <begin position="353"/>
        <end position="376"/>
    </location>
</feature>
<name>A0A3M6SAT6_LIMRT</name>
<feature type="transmembrane region" description="Helical" evidence="6">
    <location>
        <begin position="112"/>
        <end position="133"/>
    </location>
</feature>
<feature type="transmembrane region" description="Helical" evidence="6">
    <location>
        <begin position="320"/>
        <end position="341"/>
    </location>
</feature>
<feature type="transmembrane region" description="Helical" evidence="6">
    <location>
        <begin position="165"/>
        <end position="187"/>
    </location>
</feature>
<proteinExistence type="predicted"/>
<evidence type="ECO:0000313" key="8">
    <source>
        <dbReference type="Proteomes" id="UP000276940"/>
    </source>
</evidence>
<dbReference type="RefSeq" id="WP_124216515.1">
    <property type="nucleotide sequence ID" value="NZ_PTLS01000048.1"/>
</dbReference>
<feature type="transmembrane region" description="Helical" evidence="6">
    <location>
        <begin position="382"/>
        <end position="400"/>
    </location>
</feature>
<keyword evidence="4 6" id="KW-1133">Transmembrane helix</keyword>
<feature type="transmembrane region" description="Helical" evidence="6">
    <location>
        <begin position="83"/>
        <end position="106"/>
    </location>
</feature>
<evidence type="ECO:0000256" key="6">
    <source>
        <dbReference type="SAM" id="Phobius"/>
    </source>
</evidence>
<evidence type="ECO:0000256" key="4">
    <source>
        <dbReference type="ARBA" id="ARBA00022989"/>
    </source>
</evidence>
<evidence type="ECO:0000313" key="7">
    <source>
        <dbReference type="EMBL" id="RMX24505.1"/>
    </source>
</evidence>
<comment type="subcellular location">
    <subcellularLocation>
        <location evidence="1">Cell membrane</location>
        <topology evidence="1">Multi-pass membrane protein</topology>
    </subcellularLocation>
</comment>
<dbReference type="GO" id="GO:0005886">
    <property type="term" value="C:plasma membrane"/>
    <property type="evidence" value="ECO:0007669"/>
    <property type="project" value="UniProtKB-SubCell"/>
</dbReference>